<dbReference type="OrthoDB" id="3676375at2759"/>
<dbReference type="Proteomes" id="UP000799424">
    <property type="component" value="Unassembled WGS sequence"/>
</dbReference>
<organism evidence="2 3">
    <name type="scientific">Ophiobolus disseminans</name>
    <dbReference type="NCBI Taxonomy" id="1469910"/>
    <lineage>
        <taxon>Eukaryota</taxon>
        <taxon>Fungi</taxon>
        <taxon>Dikarya</taxon>
        <taxon>Ascomycota</taxon>
        <taxon>Pezizomycotina</taxon>
        <taxon>Dothideomycetes</taxon>
        <taxon>Pleosporomycetidae</taxon>
        <taxon>Pleosporales</taxon>
        <taxon>Pleosporineae</taxon>
        <taxon>Phaeosphaeriaceae</taxon>
        <taxon>Ophiobolus</taxon>
    </lineage>
</organism>
<feature type="compositionally biased region" description="Low complexity" evidence="1">
    <location>
        <begin position="8"/>
        <end position="22"/>
    </location>
</feature>
<dbReference type="AlphaFoldDB" id="A0A6A7AH17"/>
<name>A0A6A7AH17_9PLEO</name>
<gene>
    <name evidence="2" type="ORF">CC86DRAFT_339918</name>
</gene>
<sequence length="361" mass="39711">MSPKNEYPSSAPSSPQHSRSASYEFNRRAPTGFGSRLADARNLRPDEAPFAPPPRTVSPVIGEDAGPALPPLGQLPFTGSESVCKVVPKYGGVKGSYISPYDSGGQVPGNPYLAFSSTTVEEFEAKYGTAARLALAAKEDAQGEDRVEGNDAASSVQDRSISFGSFLPTTMPEKSASHTAKKEEVPQVPEGAHDRALFLGPFKLIRKECAAKKESVAGMRELDAWLSRYMHEGLHEVIACDEMLPSVVYTIKIKMTNQHWFNYNQALAHFTAARDLHNLLSQGQEGLDHVTRVHKNDGMEELTWPQLTVPELSMDEMLAMLVKQHRLGVPWDFARMTSHPELVPEELGGKMKDYPLYGRKA</sequence>
<evidence type="ECO:0000256" key="1">
    <source>
        <dbReference type="SAM" id="MobiDB-lite"/>
    </source>
</evidence>
<proteinExistence type="predicted"/>
<accession>A0A6A7AH17</accession>
<feature type="region of interest" description="Disordered" evidence="1">
    <location>
        <begin position="1"/>
        <end position="65"/>
    </location>
</feature>
<reference evidence="2" key="1">
    <citation type="journal article" date="2020" name="Stud. Mycol.">
        <title>101 Dothideomycetes genomes: a test case for predicting lifestyles and emergence of pathogens.</title>
        <authorList>
            <person name="Haridas S."/>
            <person name="Albert R."/>
            <person name="Binder M."/>
            <person name="Bloem J."/>
            <person name="Labutti K."/>
            <person name="Salamov A."/>
            <person name="Andreopoulos B."/>
            <person name="Baker S."/>
            <person name="Barry K."/>
            <person name="Bills G."/>
            <person name="Bluhm B."/>
            <person name="Cannon C."/>
            <person name="Castanera R."/>
            <person name="Culley D."/>
            <person name="Daum C."/>
            <person name="Ezra D."/>
            <person name="Gonzalez J."/>
            <person name="Henrissat B."/>
            <person name="Kuo A."/>
            <person name="Liang C."/>
            <person name="Lipzen A."/>
            <person name="Lutzoni F."/>
            <person name="Magnuson J."/>
            <person name="Mondo S."/>
            <person name="Nolan M."/>
            <person name="Ohm R."/>
            <person name="Pangilinan J."/>
            <person name="Park H.-J."/>
            <person name="Ramirez L."/>
            <person name="Alfaro M."/>
            <person name="Sun H."/>
            <person name="Tritt A."/>
            <person name="Yoshinaga Y."/>
            <person name="Zwiers L.-H."/>
            <person name="Turgeon B."/>
            <person name="Goodwin S."/>
            <person name="Spatafora J."/>
            <person name="Crous P."/>
            <person name="Grigoriev I."/>
        </authorList>
    </citation>
    <scope>NUCLEOTIDE SEQUENCE</scope>
    <source>
        <strain evidence="2">CBS 113818</strain>
    </source>
</reference>
<evidence type="ECO:0000313" key="3">
    <source>
        <dbReference type="Proteomes" id="UP000799424"/>
    </source>
</evidence>
<feature type="compositionally biased region" description="Basic and acidic residues" evidence="1">
    <location>
        <begin position="38"/>
        <end position="47"/>
    </location>
</feature>
<dbReference type="EMBL" id="MU006217">
    <property type="protein sequence ID" value="KAF2831885.1"/>
    <property type="molecule type" value="Genomic_DNA"/>
</dbReference>
<keyword evidence="3" id="KW-1185">Reference proteome</keyword>
<protein>
    <submittedName>
        <fullName evidence="2">Uncharacterized protein</fullName>
    </submittedName>
</protein>
<evidence type="ECO:0000313" key="2">
    <source>
        <dbReference type="EMBL" id="KAF2831885.1"/>
    </source>
</evidence>